<dbReference type="Gene3D" id="1.10.1060.10">
    <property type="entry name" value="Alpha-helical ferredoxin"/>
    <property type="match status" value="1"/>
</dbReference>
<dbReference type="InterPro" id="IPR006058">
    <property type="entry name" value="2Fe2S_fd_BS"/>
</dbReference>
<dbReference type="PROSITE" id="PS00197">
    <property type="entry name" value="2FE2S_FER_1"/>
    <property type="match status" value="1"/>
</dbReference>
<dbReference type="SUPFAM" id="SSF46548">
    <property type="entry name" value="alpha-helical ferredoxin"/>
    <property type="match status" value="1"/>
</dbReference>
<comment type="cofactor">
    <cofactor evidence="13">
        <name>[2Fe-2S] cluster</name>
        <dbReference type="ChEBI" id="CHEBI:190135"/>
    </cofactor>
</comment>
<keyword evidence="10" id="KW-0408">Iron</keyword>
<protein>
    <recommendedName>
        <fullName evidence="4">succinate dehydrogenase</fullName>
        <ecNumber evidence="4">1.3.5.1</ecNumber>
    </recommendedName>
</protein>
<dbReference type="EMBL" id="LKBG01000111">
    <property type="protein sequence ID" value="KQB35584.1"/>
    <property type="molecule type" value="Genomic_DNA"/>
</dbReference>
<dbReference type="EMBL" id="LJCQ01000103">
    <property type="protein sequence ID" value="KPV47275.1"/>
    <property type="molecule type" value="Genomic_DNA"/>
</dbReference>
<accession>A0A0P9CNR9</accession>
<dbReference type="InterPro" id="IPR025192">
    <property type="entry name" value="Succ_DH/fum_Rdtase_N"/>
</dbReference>
<keyword evidence="7" id="KW-0001">2Fe-2S</keyword>
<keyword evidence="5" id="KW-0004">4Fe-4S</keyword>
<dbReference type="SUPFAM" id="SSF54292">
    <property type="entry name" value="2Fe-2S ferredoxin-like"/>
    <property type="match status" value="1"/>
</dbReference>
<keyword evidence="11" id="KW-0411">Iron-sulfur</keyword>
<dbReference type="FunFam" id="1.10.1060.10:FF:000003">
    <property type="entry name" value="Succinate dehydrogenase iron-sulfur subunit"/>
    <property type="match status" value="1"/>
</dbReference>
<dbReference type="GO" id="GO:0006099">
    <property type="term" value="P:tricarboxylic acid cycle"/>
    <property type="evidence" value="ECO:0007669"/>
    <property type="project" value="UniProtKB-KW"/>
</dbReference>
<dbReference type="InterPro" id="IPR004489">
    <property type="entry name" value="Succ_DH/fum_Rdtase_Fe-S"/>
</dbReference>
<feature type="domain" description="4Fe-4S ferredoxin-type" evidence="14">
    <location>
        <begin position="195"/>
        <end position="225"/>
    </location>
</feature>
<gene>
    <name evidence="16" type="ORF">AOG54_00470</name>
    <name evidence="15" type="ORF">SE19_01720</name>
</gene>
<dbReference type="GO" id="GO:0046872">
    <property type="term" value="F:metal ion binding"/>
    <property type="evidence" value="ECO:0007669"/>
    <property type="project" value="UniProtKB-KW"/>
</dbReference>
<dbReference type="InterPro" id="IPR009051">
    <property type="entry name" value="Helical_ferredxn"/>
</dbReference>
<dbReference type="EC" id="1.3.5.1" evidence="4"/>
<dbReference type="InterPro" id="IPR012675">
    <property type="entry name" value="Beta-grasp_dom_sf"/>
</dbReference>
<dbReference type="InterPro" id="IPR017896">
    <property type="entry name" value="4Fe4S_Fe-S-bd"/>
</dbReference>
<evidence type="ECO:0000313" key="15">
    <source>
        <dbReference type="EMBL" id="KPV47275.1"/>
    </source>
</evidence>
<evidence type="ECO:0000259" key="14">
    <source>
        <dbReference type="PROSITE" id="PS51379"/>
    </source>
</evidence>
<dbReference type="GO" id="GO:0008177">
    <property type="term" value="F:succinate dehydrogenase (quinone) activity"/>
    <property type="evidence" value="ECO:0007669"/>
    <property type="project" value="UniProtKB-EC"/>
</dbReference>
<dbReference type="GO" id="GO:0051539">
    <property type="term" value="F:4 iron, 4 sulfur cluster binding"/>
    <property type="evidence" value="ECO:0007669"/>
    <property type="project" value="UniProtKB-KW"/>
</dbReference>
<reference evidence="15 18" key="1">
    <citation type="submission" date="2015-09" db="EMBL/GenBank/DDBJ databases">
        <title>Draft genome sequence of Acidiplasma aeolicum DSM 18409.</title>
        <authorList>
            <person name="Hemp J."/>
        </authorList>
    </citation>
    <scope>NUCLEOTIDE SEQUENCE [LARGE SCALE GENOMIC DNA]</scope>
    <source>
        <strain evidence="15 18">V</strain>
    </source>
</reference>
<evidence type="ECO:0000313" key="16">
    <source>
        <dbReference type="EMBL" id="KQB35584.1"/>
    </source>
</evidence>
<dbReference type="Pfam" id="PF13183">
    <property type="entry name" value="Fer4_8"/>
    <property type="match status" value="1"/>
</dbReference>
<evidence type="ECO:0000256" key="1">
    <source>
        <dbReference type="ARBA" id="ARBA00001927"/>
    </source>
</evidence>
<comment type="cofactor">
    <cofactor evidence="1">
        <name>[3Fe-4S] cluster</name>
        <dbReference type="ChEBI" id="CHEBI:21137"/>
    </cofactor>
</comment>
<dbReference type="GO" id="GO:0009055">
    <property type="term" value="F:electron transfer activity"/>
    <property type="evidence" value="ECO:0007669"/>
    <property type="project" value="InterPro"/>
</dbReference>
<keyword evidence="12" id="KW-0003">3Fe-4S</keyword>
<evidence type="ECO:0000256" key="3">
    <source>
        <dbReference type="ARBA" id="ARBA00009433"/>
    </source>
</evidence>
<dbReference type="Pfam" id="PF13085">
    <property type="entry name" value="Fer2_3"/>
    <property type="match status" value="1"/>
</dbReference>
<keyword evidence="6" id="KW-0816">Tricarboxylic acid cycle</keyword>
<dbReference type="GO" id="GO:0051537">
    <property type="term" value="F:2 iron, 2 sulfur cluster binding"/>
    <property type="evidence" value="ECO:0007669"/>
    <property type="project" value="UniProtKB-KW"/>
</dbReference>
<evidence type="ECO:0000256" key="9">
    <source>
        <dbReference type="ARBA" id="ARBA00023002"/>
    </source>
</evidence>
<evidence type="ECO:0000256" key="12">
    <source>
        <dbReference type="ARBA" id="ARBA00023291"/>
    </source>
</evidence>
<dbReference type="Gene3D" id="3.10.20.30">
    <property type="match status" value="1"/>
</dbReference>
<comment type="caution">
    <text evidence="15">The sequence shown here is derived from an EMBL/GenBank/DDBJ whole genome shotgun (WGS) entry which is preliminary data.</text>
</comment>
<dbReference type="GO" id="GO:0051538">
    <property type="term" value="F:3 iron, 4 sulfur cluster binding"/>
    <property type="evidence" value="ECO:0007669"/>
    <property type="project" value="UniProtKB-KW"/>
</dbReference>
<evidence type="ECO:0000256" key="6">
    <source>
        <dbReference type="ARBA" id="ARBA00022532"/>
    </source>
</evidence>
<dbReference type="AlphaFoldDB" id="A0A0P9CNR9"/>
<keyword evidence="17" id="KW-1185">Reference proteome</keyword>
<dbReference type="NCBIfam" id="TIGR00384">
    <property type="entry name" value="dhsB"/>
    <property type="match status" value="1"/>
</dbReference>
<evidence type="ECO:0000313" key="18">
    <source>
        <dbReference type="Proteomes" id="UP000050515"/>
    </source>
</evidence>
<dbReference type="PANTHER" id="PTHR11921:SF29">
    <property type="entry name" value="SUCCINATE DEHYDROGENASE [UBIQUINONE] IRON-SULFUR SUBUNIT, MITOCHONDRIAL"/>
    <property type="match status" value="1"/>
</dbReference>
<evidence type="ECO:0000256" key="4">
    <source>
        <dbReference type="ARBA" id="ARBA00012792"/>
    </source>
</evidence>
<dbReference type="InterPro" id="IPR036010">
    <property type="entry name" value="2Fe-2S_ferredoxin-like_sf"/>
</dbReference>
<dbReference type="InterPro" id="IPR017900">
    <property type="entry name" value="4Fe4S_Fe_S_CS"/>
</dbReference>
<comment type="cofactor">
    <cofactor evidence="2">
        <name>[4Fe-4S] cluster</name>
        <dbReference type="ChEBI" id="CHEBI:49883"/>
    </cofactor>
</comment>
<dbReference type="PANTHER" id="PTHR11921">
    <property type="entry name" value="SUCCINATE DEHYDROGENASE IRON-SULFUR PROTEIN"/>
    <property type="match status" value="1"/>
</dbReference>
<reference evidence="16 17" key="2">
    <citation type="submission" date="2015-09" db="EMBL/GenBank/DDBJ databases">
        <title>Heavy metals and arsenic resistance mechanisms in polyextremophilic archaea of the family Ferroplasmaceae.</title>
        <authorList>
            <person name="Bulaev A.G."/>
            <person name="Kanygina A.V."/>
        </authorList>
    </citation>
    <scope>NUCLEOTIDE SEQUENCE [LARGE SCALE GENOMIC DNA]</scope>
    <source>
        <strain evidence="16 17">VT</strain>
    </source>
</reference>
<evidence type="ECO:0000256" key="13">
    <source>
        <dbReference type="ARBA" id="ARBA00034078"/>
    </source>
</evidence>
<evidence type="ECO:0000313" key="17">
    <source>
        <dbReference type="Proteomes" id="UP000050320"/>
    </source>
</evidence>
<evidence type="ECO:0000256" key="5">
    <source>
        <dbReference type="ARBA" id="ARBA00022485"/>
    </source>
</evidence>
<keyword evidence="8" id="KW-0479">Metal-binding</keyword>
<dbReference type="PATRIC" id="fig|507754.4.peg.702"/>
<sequence length="314" mass="36481">MVEEKEITVNIKKYDGKNDPYWKTYKVRADRYTQMTEVLRRIKTEQDPALAYRASCHMAVCGSCAMKINGFPRLACRTMAFDVMDENNEINLEAMDYYKGIRDLIPDIDTFYDRMYKVMPRLYADESVIAGENEQRMTPSEQKEVWKFQECIWCGLCVSACPSVRMDEKFLGPAAHAKGYRFIADGRDTKTEERINILMDSAWRCTSCYMCYEVCPQDVQPVIAIKKTKSYLNEYKGNTEVTEMARKHDDTVFDLINNTGKIKESTLYLKTFGFGEAIKDINYMRKEGKLKYALAKDNDVKNIDEIKKIMGDKK</sequence>
<evidence type="ECO:0000256" key="11">
    <source>
        <dbReference type="ARBA" id="ARBA00023014"/>
    </source>
</evidence>
<evidence type="ECO:0000256" key="10">
    <source>
        <dbReference type="ARBA" id="ARBA00023004"/>
    </source>
</evidence>
<evidence type="ECO:0000256" key="2">
    <source>
        <dbReference type="ARBA" id="ARBA00001966"/>
    </source>
</evidence>
<dbReference type="NCBIfam" id="NF009226">
    <property type="entry name" value="PRK12576.1"/>
    <property type="match status" value="1"/>
</dbReference>
<feature type="domain" description="4Fe-4S ferredoxin-type" evidence="14">
    <location>
        <begin position="142"/>
        <end position="169"/>
    </location>
</feature>
<dbReference type="Proteomes" id="UP000050320">
    <property type="component" value="Unassembled WGS sequence"/>
</dbReference>
<organism evidence="15 18">
    <name type="scientific">Acidiplasma aeolicum</name>
    <dbReference type="NCBI Taxonomy" id="507754"/>
    <lineage>
        <taxon>Archaea</taxon>
        <taxon>Methanobacteriati</taxon>
        <taxon>Thermoplasmatota</taxon>
        <taxon>Thermoplasmata</taxon>
        <taxon>Thermoplasmatales</taxon>
        <taxon>Ferroplasmaceae</taxon>
        <taxon>Acidiplasma</taxon>
    </lineage>
</organism>
<dbReference type="PROSITE" id="PS51379">
    <property type="entry name" value="4FE4S_FER_2"/>
    <property type="match status" value="2"/>
</dbReference>
<proteinExistence type="inferred from homology"/>
<name>A0A0P9CNR9_9ARCH</name>
<evidence type="ECO:0000256" key="8">
    <source>
        <dbReference type="ARBA" id="ARBA00022723"/>
    </source>
</evidence>
<evidence type="ECO:0000256" key="7">
    <source>
        <dbReference type="ARBA" id="ARBA00022714"/>
    </source>
</evidence>
<comment type="similarity">
    <text evidence="3">Belongs to the succinate dehydrogenase/fumarate reductase iron-sulfur protein family.</text>
</comment>
<dbReference type="InterPro" id="IPR050573">
    <property type="entry name" value="SDH/FRD_Iron-Sulfur"/>
</dbReference>
<dbReference type="OrthoDB" id="144910at2157"/>
<dbReference type="Proteomes" id="UP000050515">
    <property type="component" value="Unassembled WGS sequence"/>
</dbReference>
<dbReference type="PROSITE" id="PS00198">
    <property type="entry name" value="4FE4S_FER_1"/>
    <property type="match status" value="1"/>
</dbReference>
<keyword evidence="9" id="KW-0560">Oxidoreductase</keyword>
<dbReference type="GO" id="GO:0022904">
    <property type="term" value="P:respiratory electron transport chain"/>
    <property type="evidence" value="ECO:0007669"/>
    <property type="project" value="TreeGrafter"/>
</dbReference>